<dbReference type="AlphaFoldDB" id="A0A0B5H2R9"/>
<sequence>MERLNKFKLYEYEISFNIDKKITKQKLKKFLVFLSNYLLKEKSILKDIQISLKKPKSYRTFRLKKQLTNTNNPLYTELEKKYICTLHLSTTPHILDEIIYNLKIQKISSNIMAIKHLKNV</sequence>
<dbReference type="GeneID" id="23454359"/>
<proteinExistence type="predicted"/>
<gene>
    <name evidence="1" type="primary">orf120</name>
</gene>
<protein>
    <submittedName>
        <fullName evidence="1">Uncharacterized protein</fullName>
    </submittedName>
</protein>
<accession>A0A0B5H2R9</accession>
<organism evidence="1">
    <name type="scientific">Thecamonas trahens</name>
    <name type="common">Flagellate</name>
    <name type="synonym">Amastigomonas trahens</name>
    <dbReference type="NCBI Taxonomy" id="529818"/>
    <lineage>
        <taxon>Eukaryota</taxon>
        <taxon>Apusozoa</taxon>
        <taxon>Apusomonadida</taxon>
        <taxon>Apusomonadidae</taxon>
        <taxon>Thecamonas</taxon>
    </lineage>
</organism>
<reference evidence="1" key="1">
    <citation type="journal article" date="2014" name="Nucleic Acids Res.">
        <title>Widespread occurrence of organelle genome-encoded 5S rRNAs including permuted molecules.</title>
        <authorList>
            <person name="Valach M."/>
            <person name="Burger G."/>
            <person name="Gray M.W."/>
            <person name="Lang B.F."/>
        </authorList>
    </citation>
    <scope>NUCLEOTIDE SEQUENCE</scope>
    <source>
        <strain evidence="1">ATCC 50062</strain>
    </source>
</reference>
<evidence type="ECO:0000313" key="1">
    <source>
        <dbReference type="EMBL" id="AJF36643.1"/>
    </source>
</evidence>
<keyword evidence="1" id="KW-0496">Mitochondrion</keyword>
<geneLocation type="mitochondrion" evidence="1"/>
<dbReference type="RefSeq" id="YP_009121378.1">
    <property type="nucleotide sequence ID" value="NC_026452.1"/>
</dbReference>
<dbReference type="EMBL" id="KP165389">
    <property type="protein sequence ID" value="AJF36643.1"/>
    <property type="molecule type" value="Genomic_DNA"/>
</dbReference>
<name>A0A0B5H2R9_THETB</name>